<feature type="transmembrane region" description="Helical" evidence="6">
    <location>
        <begin position="160"/>
        <end position="181"/>
    </location>
</feature>
<dbReference type="EMBL" id="JAGYPM010000002">
    <property type="protein sequence ID" value="MBS4189947.1"/>
    <property type="molecule type" value="Genomic_DNA"/>
</dbReference>
<dbReference type="InterPro" id="IPR012506">
    <property type="entry name" value="TMEM86B-like"/>
</dbReference>
<comment type="similarity">
    <text evidence="2">Belongs to the TMEM86 family.</text>
</comment>
<comment type="subcellular location">
    <subcellularLocation>
        <location evidence="1">Membrane</location>
        <topology evidence="1">Multi-pass membrane protein</topology>
    </subcellularLocation>
</comment>
<accession>A0ABS5NQ60</accession>
<dbReference type="PANTHER" id="PTHR31885:SF6">
    <property type="entry name" value="GH04784P"/>
    <property type="match status" value="1"/>
</dbReference>
<feature type="transmembrane region" description="Helical" evidence="6">
    <location>
        <begin position="99"/>
        <end position="119"/>
    </location>
</feature>
<feature type="transmembrane region" description="Helical" evidence="6">
    <location>
        <begin position="135"/>
        <end position="154"/>
    </location>
</feature>
<dbReference type="RefSeq" id="WP_213101442.1">
    <property type="nucleotide sequence ID" value="NZ_JAGYPM010000002.1"/>
</dbReference>
<name>A0ABS5NQ60_9BACI</name>
<evidence type="ECO:0000256" key="6">
    <source>
        <dbReference type="SAM" id="Phobius"/>
    </source>
</evidence>
<feature type="transmembrane region" description="Helical" evidence="6">
    <location>
        <begin position="57"/>
        <end position="79"/>
    </location>
</feature>
<proteinExistence type="inferred from homology"/>
<organism evidence="7 8">
    <name type="scientific">Cytobacillus citreus</name>
    <dbReference type="NCBI Taxonomy" id="2833586"/>
    <lineage>
        <taxon>Bacteria</taxon>
        <taxon>Bacillati</taxon>
        <taxon>Bacillota</taxon>
        <taxon>Bacilli</taxon>
        <taxon>Bacillales</taxon>
        <taxon>Bacillaceae</taxon>
        <taxon>Cytobacillus</taxon>
    </lineage>
</organism>
<comment type="caution">
    <text evidence="7">The sequence shown here is derived from an EMBL/GenBank/DDBJ whole genome shotgun (WGS) entry which is preliminary data.</text>
</comment>
<evidence type="ECO:0000256" key="2">
    <source>
        <dbReference type="ARBA" id="ARBA00007375"/>
    </source>
</evidence>
<keyword evidence="5 6" id="KW-0472">Membrane</keyword>
<evidence type="ECO:0000256" key="3">
    <source>
        <dbReference type="ARBA" id="ARBA00022692"/>
    </source>
</evidence>
<reference evidence="7 8" key="1">
    <citation type="submission" date="2021-05" db="EMBL/GenBank/DDBJ databases">
        <title>Novel Bacillus species.</title>
        <authorList>
            <person name="Liu G."/>
        </authorList>
    </citation>
    <scope>NUCLEOTIDE SEQUENCE [LARGE SCALE GENOMIC DNA]</scope>
    <source>
        <strain evidence="7 8">FJAT-49705</strain>
    </source>
</reference>
<gene>
    <name evidence="7" type="ORF">KHA94_06975</name>
</gene>
<dbReference type="PANTHER" id="PTHR31885">
    <property type="entry name" value="GH04784P"/>
    <property type="match status" value="1"/>
</dbReference>
<keyword evidence="3 6" id="KW-0812">Transmembrane</keyword>
<keyword evidence="4 6" id="KW-1133">Transmembrane helix</keyword>
<evidence type="ECO:0000256" key="4">
    <source>
        <dbReference type="ARBA" id="ARBA00022989"/>
    </source>
</evidence>
<feature type="transmembrane region" description="Helical" evidence="6">
    <location>
        <begin position="28"/>
        <end position="45"/>
    </location>
</feature>
<sequence>MKKYVLPLLILIMGLLYIFIIPSEPVSIKILFKLIPMWLIIFYAFRQFPTQAKSTHWILFLGLIFCMFGDFLIQWWFVYGLAAFLIGHLFYLTGFFKNWSFSIIRFAMIIPIAVYAFIFSKRLLASIIQDGNSELFFPVLAYVIIISLMAWSAIMTGDKWAMIGSILFVISDSILSWNMFVSDIPYSNALIMSTYYTAQFFIASSVRTLSSKDTLYSTKYGVV</sequence>
<dbReference type="Pfam" id="PF07947">
    <property type="entry name" value="YhhN"/>
    <property type="match status" value="1"/>
</dbReference>
<protein>
    <submittedName>
        <fullName evidence="7">Lysoplasmalogenase</fullName>
    </submittedName>
</protein>
<evidence type="ECO:0000313" key="8">
    <source>
        <dbReference type="Proteomes" id="UP000681027"/>
    </source>
</evidence>
<dbReference type="Proteomes" id="UP000681027">
    <property type="component" value="Unassembled WGS sequence"/>
</dbReference>
<evidence type="ECO:0000256" key="5">
    <source>
        <dbReference type="ARBA" id="ARBA00023136"/>
    </source>
</evidence>
<evidence type="ECO:0000313" key="7">
    <source>
        <dbReference type="EMBL" id="MBS4189947.1"/>
    </source>
</evidence>
<keyword evidence="8" id="KW-1185">Reference proteome</keyword>
<evidence type="ECO:0000256" key="1">
    <source>
        <dbReference type="ARBA" id="ARBA00004141"/>
    </source>
</evidence>
<feature type="transmembrane region" description="Helical" evidence="6">
    <location>
        <begin position="5"/>
        <end position="22"/>
    </location>
</feature>